<evidence type="ECO:0000256" key="1">
    <source>
        <dbReference type="SAM" id="MobiDB-lite"/>
    </source>
</evidence>
<dbReference type="AlphaFoldDB" id="A0A2I0WRY4"/>
<name>A0A2I0WRY4_9ASPA</name>
<evidence type="ECO:0000313" key="4">
    <source>
        <dbReference type="Proteomes" id="UP000233837"/>
    </source>
</evidence>
<gene>
    <name evidence="3" type="ORF">MA16_Dca019348</name>
</gene>
<reference evidence="3 4" key="1">
    <citation type="journal article" date="2016" name="Sci. Rep.">
        <title>The Dendrobium catenatum Lindl. genome sequence provides insights into polysaccharide synthase, floral development and adaptive evolution.</title>
        <authorList>
            <person name="Zhang G.Q."/>
            <person name="Xu Q."/>
            <person name="Bian C."/>
            <person name="Tsai W.C."/>
            <person name="Yeh C.M."/>
            <person name="Liu K.W."/>
            <person name="Yoshida K."/>
            <person name="Zhang L.S."/>
            <person name="Chang S.B."/>
            <person name="Chen F."/>
            <person name="Shi Y."/>
            <person name="Su Y.Y."/>
            <person name="Zhang Y.Q."/>
            <person name="Chen L.J."/>
            <person name="Yin Y."/>
            <person name="Lin M."/>
            <person name="Huang H."/>
            <person name="Deng H."/>
            <person name="Wang Z.W."/>
            <person name="Zhu S.L."/>
            <person name="Zhao X."/>
            <person name="Deng C."/>
            <person name="Niu S.C."/>
            <person name="Huang J."/>
            <person name="Wang M."/>
            <person name="Liu G.H."/>
            <person name="Yang H.J."/>
            <person name="Xiao X.J."/>
            <person name="Hsiao Y.Y."/>
            <person name="Wu W.L."/>
            <person name="Chen Y.Y."/>
            <person name="Mitsuda N."/>
            <person name="Ohme-Takagi M."/>
            <person name="Luo Y.B."/>
            <person name="Van de Peer Y."/>
            <person name="Liu Z.J."/>
        </authorList>
    </citation>
    <scope>NUCLEOTIDE SEQUENCE [LARGE SCALE GENOMIC DNA]</scope>
    <source>
        <tissue evidence="3">The whole plant</tissue>
    </source>
</reference>
<dbReference type="InterPro" id="IPR005162">
    <property type="entry name" value="Retrotrans_gag_dom"/>
</dbReference>
<dbReference type="Pfam" id="PF03732">
    <property type="entry name" value="Retrotrans_gag"/>
    <property type="match status" value="1"/>
</dbReference>
<organism evidence="3 4">
    <name type="scientific">Dendrobium catenatum</name>
    <dbReference type="NCBI Taxonomy" id="906689"/>
    <lineage>
        <taxon>Eukaryota</taxon>
        <taxon>Viridiplantae</taxon>
        <taxon>Streptophyta</taxon>
        <taxon>Embryophyta</taxon>
        <taxon>Tracheophyta</taxon>
        <taxon>Spermatophyta</taxon>
        <taxon>Magnoliopsida</taxon>
        <taxon>Liliopsida</taxon>
        <taxon>Asparagales</taxon>
        <taxon>Orchidaceae</taxon>
        <taxon>Epidendroideae</taxon>
        <taxon>Malaxideae</taxon>
        <taxon>Dendrobiinae</taxon>
        <taxon>Dendrobium</taxon>
    </lineage>
</organism>
<dbReference type="EMBL" id="KZ502454">
    <property type="protein sequence ID" value="PKU78416.1"/>
    <property type="molecule type" value="Genomic_DNA"/>
</dbReference>
<accession>A0A2I0WRY4</accession>
<reference evidence="3 4" key="2">
    <citation type="journal article" date="2017" name="Nature">
        <title>The Apostasia genome and the evolution of orchids.</title>
        <authorList>
            <person name="Zhang G.Q."/>
            <person name="Liu K.W."/>
            <person name="Li Z."/>
            <person name="Lohaus R."/>
            <person name="Hsiao Y.Y."/>
            <person name="Niu S.C."/>
            <person name="Wang J.Y."/>
            <person name="Lin Y.C."/>
            <person name="Xu Q."/>
            <person name="Chen L.J."/>
            <person name="Yoshida K."/>
            <person name="Fujiwara S."/>
            <person name="Wang Z.W."/>
            <person name="Zhang Y.Q."/>
            <person name="Mitsuda N."/>
            <person name="Wang M."/>
            <person name="Liu G.H."/>
            <person name="Pecoraro L."/>
            <person name="Huang H.X."/>
            <person name="Xiao X.J."/>
            <person name="Lin M."/>
            <person name="Wu X.Y."/>
            <person name="Wu W.L."/>
            <person name="Chen Y.Y."/>
            <person name="Chang S.B."/>
            <person name="Sakamoto S."/>
            <person name="Ohme-Takagi M."/>
            <person name="Yagi M."/>
            <person name="Zeng S.J."/>
            <person name="Shen C.Y."/>
            <person name="Yeh C.M."/>
            <person name="Luo Y.B."/>
            <person name="Tsai W.C."/>
            <person name="Van de Peer Y."/>
            <person name="Liu Z.J."/>
        </authorList>
    </citation>
    <scope>NUCLEOTIDE SEQUENCE [LARGE SCALE GENOMIC DNA]</scope>
    <source>
        <tissue evidence="3">The whole plant</tissue>
    </source>
</reference>
<feature type="region of interest" description="Disordered" evidence="1">
    <location>
        <begin position="177"/>
        <end position="201"/>
    </location>
</feature>
<keyword evidence="4" id="KW-1185">Reference proteome</keyword>
<evidence type="ECO:0000313" key="3">
    <source>
        <dbReference type="EMBL" id="PKU78416.1"/>
    </source>
</evidence>
<protein>
    <recommendedName>
        <fullName evidence="2">Retrotransposon gag domain-containing protein</fullName>
    </recommendedName>
</protein>
<dbReference type="Proteomes" id="UP000233837">
    <property type="component" value="Unassembled WGS sequence"/>
</dbReference>
<sequence>MNPDEFINWLYIVERLLEFKKVPADRVVKYMAIKLKRNDFLWWENLKRNRNREGRSKITTWDKMKKFLQRKHIPDQYQQDLFLQFTQLQQQLLVEEYVAAFEQYSLKCGLIEPEENTSARFLGGLQPAISNVVQLQLYWTFQDEVILALKVEKQQHRFKKSVEKSSMQDSVTKKLTLCPSKPPSLNSRTQEDSIPRRGMQNGPSQLIFPARKCFKCQGYEHIAVHCLNHRTV</sequence>
<proteinExistence type="predicted"/>
<feature type="domain" description="Retrotransposon gag" evidence="2">
    <location>
        <begin position="33"/>
        <end position="127"/>
    </location>
</feature>
<dbReference type="PANTHER" id="PTHR35046">
    <property type="entry name" value="ZINC KNUCKLE (CCHC-TYPE) FAMILY PROTEIN"/>
    <property type="match status" value="1"/>
</dbReference>
<evidence type="ECO:0000259" key="2">
    <source>
        <dbReference type="Pfam" id="PF03732"/>
    </source>
</evidence>
<dbReference type="PANTHER" id="PTHR35046:SF21">
    <property type="entry name" value="RETROTRANSPOSON GAG DOMAIN-CONTAINING PROTEIN-RELATED"/>
    <property type="match status" value="1"/>
</dbReference>